<dbReference type="RefSeq" id="WP_161931927.1">
    <property type="nucleotide sequence ID" value="NZ_CP047901.1"/>
</dbReference>
<name>A0A857NB20_9BACT</name>
<proteinExistence type="predicted"/>
<reference evidence="2" key="1">
    <citation type="journal article" date="2020" name="Microorganisms">
        <title>Complete Genome of a Member of a New Bacterial Lineage in the Microgenomates Group Reveals an Unusual Nucleotide Composition Disparity Between Two Strands of DNA and Limited Metabolic Potential.</title>
        <authorList>
            <person name="Kadnikov V.V."/>
            <person name="Mardanov A.V."/>
            <person name="Beletsky A.V."/>
            <person name="Karnachuk O.V."/>
            <person name="Ravin N.V."/>
        </authorList>
    </citation>
    <scope>NUCLEOTIDE SEQUENCE [LARGE SCALE GENOMIC DNA]</scope>
</reference>
<dbReference type="Proteomes" id="UP000463983">
    <property type="component" value="Chromosome"/>
</dbReference>
<dbReference type="KEGG" id="caqa:MICH65_0569"/>
<organism evidence="1 2">
    <name type="scientific">Candidatus Chazhemtobacterium aquaticus</name>
    <dbReference type="NCBI Taxonomy" id="2715735"/>
    <lineage>
        <taxon>Bacteria</taxon>
        <taxon>Candidatus Chazhemtobacteraceae</taxon>
        <taxon>Candidatus Chazhemtobacterium</taxon>
    </lineage>
</organism>
<accession>A0A857NB20</accession>
<dbReference type="EMBL" id="CP047901">
    <property type="protein sequence ID" value="QHO63550.1"/>
    <property type="molecule type" value="Genomic_DNA"/>
</dbReference>
<evidence type="ECO:0000313" key="1">
    <source>
        <dbReference type="EMBL" id="QHO63550.1"/>
    </source>
</evidence>
<dbReference type="AlphaFoldDB" id="A0A857NB20"/>
<sequence length="150" mass="17187">MKNKTTITIVIALLLLVVGTIFKVYAYDSAKDSYCVSQTRQQFPEERGAPSQQWFDFYDKCRDDLGTIETFRLILGSEPMGCEDIAKGYLEMAKNQNQITNFGGGNTDWQRAIAIESEINNLCQMELTDEALESYSPTNIQKYLDDYRHE</sequence>
<gene>
    <name evidence="1" type="ORF">MICH65_0569</name>
</gene>
<protein>
    <submittedName>
        <fullName evidence="1">Uncharacterized protein</fullName>
    </submittedName>
</protein>
<keyword evidence="2" id="KW-1185">Reference proteome</keyword>
<evidence type="ECO:0000313" key="2">
    <source>
        <dbReference type="Proteomes" id="UP000463983"/>
    </source>
</evidence>